<sequence length="79" mass="8566">MSDDSASTVRLPRYEVGIDSYRAAKMLVDKHGEGAKAFAGRRLQELMEAGDEAGAAAWADILFAIGEMRRGPRPGEARN</sequence>
<dbReference type="Proteomes" id="UP000681594">
    <property type="component" value="Unassembled WGS sequence"/>
</dbReference>
<reference evidence="1 2" key="1">
    <citation type="submission" date="2021-03" db="EMBL/GenBank/DDBJ databases">
        <authorList>
            <person name="So Y."/>
        </authorList>
    </citation>
    <scope>NUCLEOTIDE SEQUENCE [LARGE SCALE GENOMIC DNA]</scope>
    <source>
        <strain evidence="1 2">SSH11</strain>
    </source>
</reference>
<evidence type="ECO:0000313" key="2">
    <source>
        <dbReference type="Proteomes" id="UP000681594"/>
    </source>
</evidence>
<organism evidence="1 2">
    <name type="scientific">Pararoseomonas baculiformis</name>
    <dbReference type="NCBI Taxonomy" id="2820812"/>
    <lineage>
        <taxon>Bacteria</taxon>
        <taxon>Pseudomonadati</taxon>
        <taxon>Pseudomonadota</taxon>
        <taxon>Alphaproteobacteria</taxon>
        <taxon>Acetobacterales</taxon>
        <taxon>Acetobacteraceae</taxon>
        <taxon>Pararoseomonas</taxon>
    </lineage>
</organism>
<dbReference type="RefSeq" id="WP_209381606.1">
    <property type="nucleotide sequence ID" value="NZ_JAGIZB010000032.1"/>
</dbReference>
<protein>
    <submittedName>
        <fullName evidence="1">Uncharacterized protein</fullName>
    </submittedName>
</protein>
<accession>A0ABS4AJZ5</accession>
<gene>
    <name evidence="1" type="ORF">J8J14_21435</name>
</gene>
<dbReference type="EMBL" id="JAGIZB010000032">
    <property type="protein sequence ID" value="MBP0447335.1"/>
    <property type="molecule type" value="Genomic_DNA"/>
</dbReference>
<proteinExistence type="predicted"/>
<keyword evidence="2" id="KW-1185">Reference proteome</keyword>
<name>A0ABS4AJZ5_9PROT</name>
<evidence type="ECO:0000313" key="1">
    <source>
        <dbReference type="EMBL" id="MBP0447335.1"/>
    </source>
</evidence>
<comment type="caution">
    <text evidence="1">The sequence shown here is derived from an EMBL/GenBank/DDBJ whole genome shotgun (WGS) entry which is preliminary data.</text>
</comment>